<dbReference type="AlphaFoldDB" id="A0A101CYZ7"/>
<evidence type="ECO:0000313" key="3">
    <source>
        <dbReference type="Proteomes" id="UP000053791"/>
    </source>
</evidence>
<evidence type="ECO:0000256" key="1">
    <source>
        <dbReference type="SAM" id="MobiDB-lite"/>
    </source>
</evidence>
<accession>A0A101CYZ7</accession>
<evidence type="ECO:0000313" key="2">
    <source>
        <dbReference type="EMBL" id="KUJ85982.1"/>
    </source>
</evidence>
<gene>
    <name evidence="2" type="ORF">AVO45_03145</name>
</gene>
<dbReference type="EMBL" id="LQBQ01000001">
    <property type="protein sequence ID" value="KUJ85982.1"/>
    <property type="molecule type" value="Genomic_DNA"/>
</dbReference>
<reference evidence="3" key="1">
    <citation type="submission" date="2015-12" db="EMBL/GenBank/DDBJ databases">
        <authorList>
            <person name="Zhang G."/>
            <person name="Stingl U."/>
        </authorList>
    </citation>
    <scope>NUCLEOTIDE SEQUENCE [LARGE SCALE GENOMIC DNA]</scope>
    <source>
        <strain evidence="3">ZGT118</strain>
    </source>
</reference>
<organism evidence="2 3">
    <name type="scientific">Ruegeria marisrubri</name>
    <dbReference type="NCBI Taxonomy" id="1685379"/>
    <lineage>
        <taxon>Bacteria</taxon>
        <taxon>Pseudomonadati</taxon>
        <taxon>Pseudomonadota</taxon>
        <taxon>Alphaproteobacteria</taxon>
        <taxon>Rhodobacterales</taxon>
        <taxon>Roseobacteraceae</taxon>
        <taxon>Ruegeria</taxon>
    </lineage>
</organism>
<dbReference type="OrthoDB" id="7865730at2"/>
<feature type="region of interest" description="Disordered" evidence="1">
    <location>
        <begin position="107"/>
        <end position="132"/>
    </location>
</feature>
<protein>
    <submittedName>
        <fullName evidence="2">Uncharacterized protein</fullName>
    </submittedName>
</protein>
<sequence>MGDFEDVFGAGADAAEIIDGYAESYNRSNWKDKVSWWGKPSDEEYEAASQWDEDDAWMASMKAKGYVRGPHFDSYQELNEWDRQNTRPHIRRPTYYGYDVFFTDGQPYIAPSSDRNSVGDSKPSEYDDEMPF</sequence>
<keyword evidence="3" id="KW-1185">Reference proteome</keyword>
<comment type="caution">
    <text evidence="2">The sequence shown here is derived from an EMBL/GenBank/DDBJ whole genome shotgun (WGS) entry which is preliminary data.</text>
</comment>
<name>A0A101CYZ7_9RHOB</name>
<dbReference type="Proteomes" id="UP000053791">
    <property type="component" value="Unassembled WGS sequence"/>
</dbReference>
<dbReference type="STRING" id="1685379.AVO45_03145"/>
<proteinExistence type="predicted"/>
<dbReference type="RefSeq" id="WP_068344346.1">
    <property type="nucleotide sequence ID" value="NZ_LQBQ01000001.1"/>
</dbReference>